<dbReference type="Proteomes" id="UP001138686">
    <property type="component" value="Unassembled WGS sequence"/>
</dbReference>
<keyword evidence="3" id="KW-1185">Reference proteome</keyword>
<protein>
    <submittedName>
        <fullName evidence="2">Uncharacterized protein</fullName>
    </submittedName>
</protein>
<dbReference type="AlphaFoldDB" id="A0A9X1FR17"/>
<keyword evidence="1" id="KW-0472">Membrane</keyword>
<accession>A0A9X1FR17</accession>
<name>A0A9X1FR17_9FLAO</name>
<evidence type="ECO:0000256" key="1">
    <source>
        <dbReference type="SAM" id="Phobius"/>
    </source>
</evidence>
<evidence type="ECO:0000313" key="2">
    <source>
        <dbReference type="EMBL" id="MBW2938985.1"/>
    </source>
</evidence>
<dbReference type="RefSeq" id="WP_219053515.1">
    <property type="nucleotide sequence ID" value="NZ_JAHWDP010000007.1"/>
</dbReference>
<keyword evidence="1" id="KW-0812">Transmembrane</keyword>
<dbReference type="EMBL" id="JAHWDP010000007">
    <property type="protein sequence ID" value="MBW2938985.1"/>
    <property type="molecule type" value="Genomic_DNA"/>
</dbReference>
<evidence type="ECO:0000313" key="3">
    <source>
        <dbReference type="Proteomes" id="UP001138686"/>
    </source>
</evidence>
<keyword evidence="1" id="KW-1133">Transmembrane helix</keyword>
<sequence>MQHKYTEIDALEKFYDTNNILILNITPSIFEGVFVITILLNDVSYKVFIQDEYRDLEIRNTLLHAVLVLREWEIIDDSTDYLDWCRQQGFPVKNEVLRQYYQETSANIPQITSYFKDNKLNSFITDLDFQLNARAAQFLRITTYN</sequence>
<organism evidence="2 3">
    <name type="scientific">Halomarinibacterium sedimenti</name>
    <dbReference type="NCBI Taxonomy" id="2857106"/>
    <lineage>
        <taxon>Bacteria</taxon>
        <taxon>Pseudomonadati</taxon>
        <taxon>Bacteroidota</taxon>
        <taxon>Flavobacteriia</taxon>
        <taxon>Flavobacteriales</taxon>
        <taxon>Flavobacteriaceae</taxon>
        <taxon>Halomarinibacterium</taxon>
    </lineage>
</organism>
<feature type="transmembrane region" description="Helical" evidence="1">
    <location>
        <begin position="20"/>
        <end position="40"/>
    </location>
</feature>
<reference evidence="2" key="1">
    <citation type="submission" date="2021-07" db="EMBL/GenBank/DDBJ databases">
        <title>Aureisphaera sp. CAU 1614 isolated from sea sediment.</title>
        <authorList>
            <person name="Kim W."/>
        </authorList>
    </citation>
    <scope>NUCLEOTIDE SEQUENCE</scope>
    <source>
        <strain evidence="2">CAU 1614</strain>
    </source>
</reference>
<comment type="caution">
    <text evidence="2">The sequence shown here is derived from an EMBL/GenBank/DDBJ whole genome shotgun (WGS) entry which is preliminary data.</text>
</comment>
<gene>
    <name evidence="2" type="ORF">KXJ69_12785</name>
</gene>
<proteinExistence type="predicted"/>